<evidence type="ECO:0000256" key="10">
    <source>
        <dbReference type="ARBA" id="ARBA00023239"/>
    </source>
</evidence>
<evidence type="ECO:0000256" key="3">
    <source>
        <dbReference type="ARBA" id="ARBA00004804"/>
    </source>
</evidence>
<gene>
    <name evidence="16" type="ORF">SYNPS1DRAFT_21943</name>
</gene>
<keyword evidence="9 12" id="KW-0210">Decarboxylase</keyword>
<dbReference type="InterPro" id="IPR038071">
    <property type="entry name" value="UROD/MetE-like_sf"/>
</dbReference>
<dbReference type="AlphaFoldDB" id="A0A4P9Z1N4"/>
<evidence type="ECO:0000256" key="1">
    <source>
        <dbReference type="ARBA" id="ARBA00002448"/>
    </source>
</evidence>
<evidence type="ECO:0000256" key="11">
    <source>
        <dbReference type="ARBA" id="ARBA00023244"/>
    </source>
</evidence>
<evidence type="ECO:0000259" key="15">
    <source>
        <dbReference type="PROSITE" id="PS00907"/>
    </source>
</evidence>
<keyword evidence="17" id="KW-1185">Reference proteome</keyword>
<dbReference type="FunFam" id="3.20.20.210:FF:000001">
    <property type="entry name" value="Uroporphyrinogen decarboxylase"/>
    <property type="match status" value="1"/>
</dbReference>
<evidence type="ECO:0000256" key="13">
    <source>
        <dbReference type="RuleBase" id="RU004169"/>
    </source>
</evidence>
<dbReference type="PROSITE" id="PS00906">
    <property type="entry name" value="UROD_1"/>
    <property type="match status" value="1"/>
</dbReference>
<dbReference type="PANTHER" id="PTHR21091">
    <property type="entry name" value="METHYLTETRAHYDROFOLATE:HOMOCYSTEINE METHYLTRANSFERASE RELATED"/>
    <property type="match status" value="1"/>
</dbReference>
<keyword evidence="11 12" id="KW-0627">Porphyrin biosynthesis</keyword>
<dbReference type="NCBIfam" id="TIGR01464">
    <property type="entry name" value="hemE"/>
    <property type="match status" value="1"/>
</dbReference>
<evidence type="ECO:0000313" key="17">
    <source>
        <dbReference type="Proteomes" id="UP000278143"/>
    </source>
</evidence>
<reference evidence="17" key="1">
    <citation type="journal article" date="2018" name="Nat. Microbiol.">
        <title>Leveraging single-cell genomics to expand the fungal tree of life.</title>
        <authorList>
            <person name="Ahrendt S.R."/>
            <person name="Quandt C.A."/>
            <person name="Ciobanu D."/>
            <person name="Clum A."/>
            <person name="Salamov A."/>
            <person name="Andreopoulos B."/>
            <person name="Cheng J.F."/>
            <person name="Woyke T."/>
            <person name="Pelin A."/>
            <person name="Henrissat B."/>
            <person name="Reynolds N.K."/>
            <person name="Benny G.L."/>
            <person name="Smith M.E."/>
            <person name="James T.Y."/>
            <person name="Grigoriev I.V."/>
        </authorList>
    </citation>
    <scope>NUCLEOTIDE SEQUENCE [LARGE SCALE GENOMIC DNA]</scope>
    <source>
        <strain evidence="17">Benny S71-1</strain>
    </source>
</reference>
<dbReference type="CDD" id="cd00717">
    <property type="entry name" value="URO-D"/>
    <property type="match status" value="1"/>
</dbReference>
<comment type="similarity">
    <text evidence="4 13">Belongs to the uroporphyrinogen decarboxylase family.</text>
</comment>
<evidence type="ECO:0000256" key="9">
    <source>
        <dbReference type="ARBA" id="ARBA00022793"/>
    </source>
</evidence>
<evidence type="ECO:0000256" key="5">
    <source>
        <dbReference type="ARBA" id="ARBA00011738"/>
    </source>
</evidence>
<dbReference type="UniPathway" id="UPA00251">
    <property type="reaction ID" value="UER00321"/>
</dbReference>
<comment type="subunit">
    <text evidence="5">Homodimer.</text>
</comment>
<evidence type="ECO:0000256" key="2">
    <source>
        <dbReference type="ARBA" id="ARBA00004496"/>
    </source>
</evidence>
<dbReference type="PANTHER" id="PTHR21091:SF169">
    <property type="entry name" value="UROPORPHYRINOGEN DECARBOXYLASE"/>
    <property type="match status" value="1"/>
</dbReference>
<comment type="subcellular location">
    <subcellularLocation>
        <location evidence="2">Cytoplasm</location>
    </subcellularLocation>
</comment>
<dbReference type="Pfam" id="PF01208">
    <property type="entry name" value="URO-D"/>
    <property type="match status" value="1"/>
</dbReference>
<evidence type="ECO:0000256" key="6">
    <source>
        <dbReference type="ARBA" id="ARBA00012288"/>
    </source>
</evidence>
<accession>A0A4P9Z1N4</accession>
<keyword evidence="8" id="KW-0963">Cytoplasm</keyword>
<protein>
    <recommendedName>
        <fullName evidence="7 12">Uroporphyrinogen decarboxylase</fullName>
        <ecNumber evidence="6 12">4.1.1.37</ecNumber>
    </recommendedName>
</protein>
<comment type="function">
    <text evidence="1">Catalyzes the decarboxylation of four acetate groups of uroporphyrinogen-III to yield coproporphyrinogen-III.</text>
</comment>
<name>A0A4P9Z1N4_9FUNG</name>
<proteinExistence type="inferred from homology"/>
<feature type="domain" description="Uroporphyrinogen decarboxylase (URO-D)" evidence="14">
    <location>
        <begin position="35"/>
        <end position="44"/>
    </location>
</feature>
<evidence type="ECO:0000259" key="14">
    <source>
        <dbReference type="PROSITE" id="PS00906"/>
    </source>
</evidence>
<keyword evidence="10 12" id="KW-0456">Lyase</keyword>
<sequence>MSSTQQRILTDADFPPLRNDLLLRAARGEPTKHAPVWVMRQAGRYLPEFRAMRAEHDFFRVCRTPELAARLTLQPIERYGDLLDGSIIFSDILVVPQALGMTVEMVPGKGPHFPEPLSVPEDLNRLAASVDVVAELGYMFDAITLTRQQLDGRVPLFGFCGAPWTLMAYMVEGGGSKTFSKAKTWLYKYPEASAQLLGRLTDVLIDFLVGQVNAGAQILQVFDSWAGELSPQDFEQFSLPYLRRIATEVRGRLGDRAVPMTVFAKGAHYALPGLAQAGYNGISLDWTLSPVEARRQVAAATSETIALQGNLDPCVLFAPHDVIRARTREMVEQFKTAGGAHIANLGHGMLPDHDPEALRVFLETVREASSKQ</sequence>
<evidence type="ECO:0000256" key="8">
    <source>
        <dbReference type="ARBA" id="ARBA00022490"/>
    </source>
</evidence>
<dbReference type="InterPro" id="IPR006361">
    <property type="entry name" value="Uroporphyrinogen_deCO2ase_HemE"/>
</dbReference>
<dbReference type="Proteomes" id="UP000278143">
    <property type="component" value="Unassembled WGS sequence"/>
</dbReference>
<dbReference type="PROSITE" id="PS00907">
    <property type="entry name" value="UROD_2"/>
    <property type="match status" value="1"/>
</dbReference>
<comment type="pathway">
    <text evidence="3 12">Porphyrin-containing compound metabolism; protoporphyrin-IX biosynthesis; coproporphyrinogen-III from 5-aminolevulinate: step 4/4.</text>
</comment>
<dbReference type="Gene3D" id="3.20.20.210">
    <property type="match status" value="1"/>
</dbReference>
<dbReference type="EC" id="4.1.1.37" evidence="6 12"/>
<dbReference type="EMBL" id="KZ989471">
    <property type="protein sequence ID" value="RKP26255.1"/>
    <property type="molecule type" value="Genomic_DNA"/>
</dbReference>
<dbReference type="InterPro" id="IPR000257">
    <property type="entry name" value="Uroporphyrinogen_deCOase"/>
</dbReference>
<dbReference type="GO" id="GO:0006782">
    <property type="term" value="P:protoporphyrinogen IX biosynthetic process"/>
    <property type="evidence" value="ECO:0007669"/>
    <property type="project" value="UniProtKB-UniPathway"/>
</dbReference>
<dbReference type="SUPFAM" id="SSF51726">
    <property type="entry name" value="UROD/MetE-like"/>
    <property type="match status" value="1"/>
</dbReference>
<evidence type="ECO:0000313" key="16">
    <source>
        <dbReference type="EMBL" id="RKP26255.1"/>
    </source>
</evidence>
<comment type="catalytic activity">
    <reaction evidence="12">
        <text>uroporphyrinogen III + 4 H(+) = coproporphyrinogen III + 4 CO2</text>
        <dbReference type="Rhea" id="RHEA:19865"/>
        <dbReference type="ChEBI" id="CHEBI:15378"/>
        <dbReference type="ChEBI" id="CHEBI:16526"/>
        <dbReference type="ChEBI" id="CHEBI:57308"/>
        <dbReference type="ChEBI" id="CHEBI:57309"/>
        <dbReference type="EC" id="4.1.1.37"/>
    </reaction>
</comment>
<dbReference type="GO" id="GO:0005829">
    <property type="term" value="C:cytosol"/>
    <property type="evidence" value="ECO:0007669"/>
    <property type="project" value="TreeGrafter"/>
</dbReference>
<dbReference type="GO" id="GO:0004853">
    <property type="term" value="F:uroporphyrinogen decarboxylase activity"/>
    <property type="evidence" value="ECO:0007669"/>
    <property type="project" value="UniProtKB-EC"/>
</dbReference>
<evidence type="ECO:0000256" key="7">
    <source>
        <dbReference type="ARBA" id="ARBA00014308"/>
    </source>
</evidence>
<dbReference type="OrthoDB" id="339900at2759"/>
<evidence type="ECO:0000256" key="4">
    <source>
        <dbReference type="ARBA" id="ARBA00009935"/>
    </source>
</evidence>
<evidence type="ECO:0000256" key="12">
    <source>
        <dbReference type="RuleBase" id="RU000554"/>
    </source>
</evidence>
<feature type="domain" description="Uroporphyrinogen decarboxylase (URO-D)" evidence="15">
    <location>
        <begin position="157"/>
        <end position="173"/>
    </location>
</feature>
<dbReference type="HAMAP" id="MF_00218">
    <property type="entry name" value="URO_D"/>
    <property type="match status" value="1"/>
</dbReference>
<organism evidence="16 17">
    <name type="scientific">Syncephalis pseudoplumigaleata</name>
    <dbReference type="NCBI Taxonomy" id="1712513"/>
    <lineage>
        <taxon>Eukaryota</taxon>
        <taxon>Fungi</taxon>
        <taxon>Fungi incertae sedis</taxon>
        <taxon>Zoopagomycota</taxon>
        <taxon>Zoopagomycotina</taxon>
        <taxon>Zoopagomycetes</taxon>
        <taxon>Zoopagales</taxon>
        <taxon>Piptocephalidaceae</taxon>
        <taxon>Syncephalis</taxon>
    </lineage>
</organism>